<evidence type="ECO:0000256" key="12">
    <source>
        <dbReference type="NCBIfam" id="TIGR01474"/>
    </source>
</evidence>
<feature type="transmembrane region" description="Helical" evidence="11">
    <location>
        <begin position="271"/>
        <end position="289"/>
    </location>
</feature>
<dbReference type="FunFam" id="1.10.357.140:FF:000008">
    <property type="entry name" value="4-hydroxybenzoate octaprenyltransferase"/>
    <property type="match status" value="1"/>
</dbReference>
<evidence type="ECO:0000256" key="9">
    <source>
        <dbReference type="ARBA" id="ARBA00022989"/>
    </source>
</evidence>
<evidence type="ECO:0000256" key="10">
    <source>
        <dbReference type="ARBA" id="ARBA00023136"/>
    </source>
</evidence>
<keyword evidence="7 11" id="KW-0831">Ubiquinone biosynthesis</keyword>
<feature type="transmembrane region" description="Helical" evidence="11">
    <location>
        <begin position="20"/>
        <end position="37"/>
    </location>
</feature>
<gene>
    <name evidence="11" type="primary">ubiA</name>
    <name evidence="13" type="ORF">DFR26_0348</name>
</gene>
<comment type="subcellular location">
    <subcellularLocation>
        <location evidence="11">Cell inner membrane</location>
        <topology evidence="11">Multi-pass membrane protein</topology>
    </subcellularLocation>
    <subcellularLocation>
        <location evidence="2">Membrane</location>
        <topology evidence="2">Multi-pass membrane protein</topology>
    </subcellularLocation>
</comment>
<dbReference type="InterPro" id="IPR000537">
    <property type="entry name" value="UbiA_prenyltransferase"/>
</dbReference>
<evidence type="ECO:0000313" key="14">
    <source>
        <dbReference type="Proteomes" id="UP000256774"/>
    </source>
</evidence>
<dbReference type="Pfam" id="PF01040">
    <property type="entry name" value="UbiA"/>
    <property type="match status" value="1"/>
</dbReference>
<dbReference type="EC" id="2.5.1.39" evidence="11 12"/>
<dbReference type="Gene3D" id="1.10.357.140">
    <property type="entry name" value="UbiA prenyltransferase"/>
    <property type="match status" value="1"/>
</dbReference>
<sequence>MISRDRLPDFIALMRLDRPIGIWLLLWPTLMALWIAGDGHPDPKLILIFSLGVVLMRSAGCVINDYADRHIDGQVWRTADRPLASGRIRGSEALMLFTALVSLSALLLLWLPIAVFYWSFGALALAVLYPFMKRVTYLPQVVLGAAFSWAIPMAFVAQGRTPDDLCWLLYAGNLAWTVAYDTQYAMADRDDDLKAGVKSTAILFGDLDRVVIAGLQLFWLAALAFVGHQMHWGVMWWAGLAGALLLFIWQWQHTASRDKHQCLAAFKHNHWVGLLLFVTLLISWLQQLAS</sequence>
<evidence type="ECO:0000256" key="6">
    <source>
        <dbReference type="ARBA" id="ARBA00022679"/>
    </source>
</evidence>
<evidence type="ECO:0000256" key="8">
    <source>
        <dbReference type="ARBA" id="ARBA00022692"/>
    </source>
</evidence>
<dbReference type="EMBL" id="QUNR01000001">
    <property type="protein sequence ID" value="REH40149.1"/>
    <property type="molecule type" value="Genomic_DNA"/>
</dbReference>
<dbReference type="RefSeq" id="WP_116207213.1">
    <property type="nucleotide sequence ID" value="NZ_QUNR01000001.1"/>
</dbReference>
<feature type="transmembrane region" description="Helical" evidence="11">
    <location>
        <begin position="234"/>
        <end position="251"/>
    </location>
</feature>
<dbReference type="GO" id="GO:0008412">
    <property type="term" value="F:4-hydroxybenzoate polyprenyltransferase activity"/>
    <property type="evidence" value="ECO:0007669"/>
    <property type="project" value="UniProtKB-UniRule"/>
</dbReference>
<keyword evidence="14" id="KW-1185">Reference proteome</keyword>
<dbReference type="HAMAP" id="MF_01635">
    <property type="entry name" value="UbiA"/>
    <property type="match status" value="1"/>
</dbReference>
<dbReference type="Gene3D" id="1.20.120.1780">
    <property type="entry name" value="UbiA prenyltransferase"/>
    <property type="match status" value="1"/>
</dbReference>
<evidence type="ECO:0000256" key="4">
    <source>
        <dbReference type="ARBA" id="ARBA00022475"/>
    </source>
</evidence>
<reference evidence="13 14" key="1">
    <citation type="submission" date="2018-08" db="EMBL/GenBank/DDBJ databases">
        <title>Genomic Encyclopedia of Type Strains, Phase IV (KMG-IV): sequencing the most valuable type-strain genomes for metagenomic binning, comparative biology and taxonomic classification.</title>
        <authorList>
            <person name="Goeker M."/>
        </authorList>
    </citation>
    <scope>NUCLEOTIDE SEQUENCE [LARGE SCALE GENOMIC DNA]</scope>
    <source>
        <strain evidence="13 14">DSM 26022</strain>
    </source>
</reference>
<evidence type="ECO:0000256" key="7">
    <source>
        <dbReference type="ARBA" id="ARBA00022688"/>
    </source>
</evidence>
<evidence type="ECO:0000256" key="3">
    <source>
        <dbReference type="ARBA" id="ARBA00005985"/>
    </source>
</evidence>
<keyword evidence="4 11" id="KW-1003">Cell membrane</keyword>
<organism evidence="13 14">
    <name type="scientific">Paraperlucidibaca baekdonensis</name>
    <dbReference type="NCBI Taxonomy" id="748120"/>
    <lineage>
        <taxon>Bacteria</taxon>
        <taxon>Pseudomonadati</taxon>
        <taxon>Pseudomonadota</taxon>
        <taxon>Gammaproteobacteria</taxon>
        <taxon>Moraxellales</taxon>
        <taxon>Moraxellaceae</taxon>
        <taxon>Paraperlucidibaca</taxon>
    </lineage>
</organism>
<dbReference type="GO" id="GO:0006744">
    <property type="term" value="P:ubiquinone biosynthetic process"/>
    <property type="evidence" value="ECO:0007669"/>
    <property type="project" value="UniProtKB-UniRule"/>
</dbReference>
<accession>A0A3E0H8V7</accession>
<evidence type="ECO:0000313" key="13">
    <source>
        <dbReference type="EMBL" id="REH40149.1"/>
    </source>
</evidence>
<keyword evidence="6 11" id="KW-0808">Transferase</keyword>
<dbReference type="InterPro" id="IPR006370">
    <property type="entry name" value="HB_polyprenyltransferase-like"/>
</dbReference>
<proteinExistence type="inferred from homology"/>
<evidence type="ECO:0000256" key="5">
    <source>
        <dbReference type="ARBA" id="ARBA00022519"/>
    </source>
</evidence>
<dbReference type="InterPro" id="IPR039653">
    <property type="entry name" value="Prenyltransferase"/>
</dbReference>
<evidence type="ECO:0000256" key="2">
    <source>
        <dbReference type="ARBA" id="ARBA00004141"/>
    </source>
</evidence>
<protein>
    <recommendedName>
        <fullName evidence="11 12">4-hydroxybenzoate octaprenyltransferase</fullName>
        <ecNumber evidence="11 12">2.5.1.39</ecNumber>
    </recommendedName>
    <alternativeName>
        <fullName evidence="11">4-HB polyprenyltransferase</fullName>
    </alternativeName>
</protein>
<dbReference type="OrthoDB" id="9782418at2"/>
<name>A0A3E0H8V7_9GAMM</name>
<keyword evidence="11" id="KW-0460">Magnesium</keyword>
<comment type="caution">
    <text evidence="13">The sequence shown here is derived from an EMBL/GenBank/DDBJ whole genome shotgun (WGS) entry which is preliminary data.</text>
</comment>
<dbReference type="Proteomes" id="UP000256774">
    <property type="component" value="Unassembled WGS sequence"/>
</dbReference>
<comment type="cofactor">
    <cofactor evidence="1 11">
        <name>Mg(2+)</name>
        <dbReference type="ChEBI" id="CHEBI:18420"/>
    </cofactor>
</comment>
<keyword evidence="9 11" id="KW-1133">Transmembrane helix</keyword>
<dbReference type="FunFam" id="1.20.120.1780:FF:000001">
    <property type="entry name" value="4-hydroxybenzoate octaprenyltransferase"/>
    <property type="match status" value="1"/>
</dbReference>
<dbReference type="PANTHER" id="PTHR11048:SF28">
    <property type="entry name" value="4-HYDROXYBENZOATE POLYPRENYLTRANSFERASE, MITOCHONDRIAL"/>
    <property type="match status" value="1"/>
</dbReference>
<comment type="similarity">
    <text evidence="3 11">Belongs to the UbiA prenyltransferase family.</text>
</comment>
<keyword evidence="10 11" id="KW-0472">Membrane</keyword>
<dbReference type="GO" id="GO:0005886">
    <property type="term" value="C:plasma membrane"/>
    <property type="evidence" value="ECO:0007669"/>
    <property type="project" value="UniProtKB-SubCell"/>
</dbReference>
<dbReference type="NCBIfam" id="TIGR01474">
    <property type="entry name" value="ubiA_proteo"/>
    <property type="match status" value="1"/>
</dbReference>
<dbReference type="UniPathway" id="UPA00232"/>
<comment type="pathway">
    <text evidence="11">Cofactor biosynthesis; ubiquinone biosynthesis.</text>
</comment>
<dbReference type="InterPro" id="IPR030470">
    <property type="entry name" value="UbiA_prenylTrfase_CS"/>
</dbReference>
<dbReference type="PANTHER" id="PTHR11048">
    <property type="entry name" value="PRENYLTRANSFERASES"/>
    <property type="match status" value="1"/>
</dbReference>
<keyword evidence="5 11" id="KW-0997">Cell inner membrane</keyword>
<comment type="function">
    <text evidence="11">Catalyzes the prenylation of para-hydroxybenzoate (PHB) with an all-trans polyprenyl group. Mediates the second step in the final reaction sequence of ubiquinone-8 (UQ-8) biosynthesis, which is the condensation of the polyisoprenoid side chain with PHB, generating the first membrane-bound Q intermediate 3-octaprenyl-4-hydroxybenzoate.</text>
</comment>
<evidence type="ECO:0000256" key="1">
    <source>
        <dbReference type="ARBA" id="ARBA00001946"/>
    </source>
</evidence>
<dbReference type="InterPro" id="IPR044878">
    <property type="entry name" value="UbiA_sf"/>
</dbReference>
<feature type="transmembrane region" description="Helical" evidence="11">
    <location>
        <begin position="93"/>
        <end position="117"/>
    </location>
</feature>
<comment type="catalytic activity">
    <reaction evidence="11">
        <text>all-trans-octaprenyl diphosphate + 4-hydroxybenzoate = 4-hydroxy-3-(all-trans-octaprenyl)benzoate + diphosphate</text>
        <dbReference type="Rhea" id="RHEA:27782"/>
        <dbReference type="ChEBI" id="CHEBI:1617"/>
        <dbReference type="ChEBI" id="CHEBI:17879"/>
        <dbReference type="ChEBI" id="CHEBI:33019"/>
        <dbReference type="ChEBI" id="CHEBI:57711"/>
        <dbReference type="EC" id="2.5.1.39"/>
    </reaction>
</comment>
<dbReference type="PROSITE" id="PS00943">
    <property type="entry name" value="UBIA"/>
    <property type="match status" value="1"/>
</dbReference>
<feature type="transmembrane region" description="Helical" evidence="11">
    <location>
        <begin position="210"/>
        <end position="228"/>
    </location>
</feature>
<keyword evidence="8 11" id="KW-0812">Transmembrane</keyword>
<dbReference type="AlphaFoldDB" id="A0A3E0H8V7"/>
<feature type="transmembrane region" description="Helical" evidence="11">
    <location>
        <begin position="137"/>
        <end position="157"/>
    </location>
</feature>
<dbReference type="CDD" id="cd13959">
    <property type="entry name" value="PT_UbiA_COQ2"/>
    <property type="match status" value="1"/>
</dbReference>
<evidence type="ECO:0000256" key="11">
    <source>
        <dbReference type="HAMAP-Rule" id="MF_01635"/>
    </source>
</evidence>